<evidence type="ECO:0000313" key="4">
    <source>
        <dbReference type="Proteomes" id="UP000649604"/>
    </source>
</evidence>
<sequence>MIQNPFDFSQKVAVVTGGSGVLCGAISESLAACGAHVVVVGHHRMEKAHQRVNAISEAGGSAIAVEADVLSKSSIATLLETTLDQFGQVDFLINGAGGAKKEATTSEELSFFDLPEEAIRKTFDLNFMGTFLVCQVFGRAMVEQGHGNILNVSSMGAFRPLTRSVAYSAGKAAVTNFTQWLAVHMSQEYSPAIRVNAVVPGFFLTEQNRFLLLNQTTGDFTERGSRIIAHTPMARLGKPKDLLGPVLWLLSDAAEFVHGSTVIVDGGLSAYGGV</sequence>
<evidence type="ECO:0000256" key="1">
    <source>
        <dbReference type="ARBA" id="ARBA00006484"/>
    </source>
</evidence>
<keyword evidence="2" id="KW-0560">Oxidoreductase</keyword>
<dbReference type="Gene3D" id="3.40.50.720">
    <property type="entry name" value="NAD(P)-binding Rossmann-like Domain"/>
    <property type="match status" value="1"/>
</dbReference>
<dbReference type="PRINTS" id="PR00080">
    <property type="entry name" value="SDRFAMILY"/>
</dbReference>
<dbReference type="GO" id="GO:0016616">
    <property type="term" value="F:oxidoreductase activity, acting on the CH-OH group of donors, NAD or NADP as acceptor"/>
    <property type="evidence" value="ECO:0007669"/>
    <property type="project" value="UniProtKB-ARBA"/>
</dbReference>
<dbReference type="SUPFAM" id="SSF51735">
    <property type="entry name" value="NAD(P)-binding Rossmann-fold domains"/>
    <property type="match status" value="1"/>
</dbReference>
<dbReference type="FunFam" id="3.40.50.720:FF:000240">
    <property type="entry name" value="SDR family oxidoreductase"/>
    <property type="match status" value="1"/>
</dbReference>
<comment type="similarity">
    <text evidence="1">Belongs to the short-chain dehydrogenases/reductases (SDR) family.</text>
</comment>
<accession>A0A9D5Q8Q6</accession>
<gene>
    <name evidence="3" type="ORF">GF339_21065</name>
</gene>
<dbReference type="PRINTS" id="PR00081">
    <property type="entry name" value="GDHRDH"/>
</dbReference>
<dbReference type="InterPro" id="IPR002347">
    <property type="entry name" value="SDR_fam"/>
</dbReference>
<reference evidence="3" key="1">
    <citation type="submission" date="2019-11" db="EMBL/GenBank/DDBJ databases">
        <title>Microbial mats filling the niche in hypersaline microbial mats.</title>
        <authorList>
            <person name="Wong H.L."/>
            <person name="Macleod F.I."/>
            <person name="White R.A. III"/>
            <person name="Burns B.P."/>
        </authorList>
    </citation>
    <scope>NUCLEOTIDE SEQUENCE</scope>
    <source>
        <strain evidence="3">Rbin_158</strain>
    </source>
</reference>
<dbReference type="InterPro" id="IPR036291">
    <property type="entry name" value="NAD(P)-bd_dom_sf"/>
</dbReference>
<evidence type="ECO:0000313" key="3">
    <source>
        <dbReference type="EMBL" id="MBD3327091.1"/>
    </source>
</evidence>
<dbReference type="NCBIfam" id="NF006132">
    <property type="entry name" value="PRK08277.1"/>
    <property type="match status" value="1"/>
</dbReference>
<dbReference type="GO" id="GO:0005975">
    <property type="term" value="P:carbohydrate metabolic process"/>
    <property type="evidence" value="ECO:0007669"/>
    <property type="project" value="UniProtKB-ARBA"/>
</dbReference>
<dbReference type="PANTHER" id="PTHR42760:SF115">
    <property type="entry name" value="3-OXOACYL-[ACYL-CARRIER-PROTEIN] REDUCTASE FABG"/>
    <property type="match status" value="1"/>
</dbReference>
<dbReference type="PANTHER" id="PTHR42760">
    <property type="entry name" value="SHORT-CHAIN DEHYDROGENASES/REDUCTASES FAMILY MEMBER"/>
    <property type="match status" value="1"/>
</dbReference>
<dbReference type="Proteomes" id="UP000649604">
    <property type="component" value="Unassembled WGS sequence"/>
</dbReference>
<dbReference type="InterPro" id="IPR020904">
    <property type="entry name" value="Sc_DH/Rdtase_CS"/>
</dbReference>
<evidence type="ECO:0000256" key="2">
    <source>
        <dbReference type="ARBA" id="ARBA00023002"/>
    </source>
</evidence>
<proteinExistence type="inferred from homology"/>
<dbReference type="PROSITE" id="PS00061">
    <property type="entry name" value="ADH_SHORT"/>
    <property type="match status" value="1"/>
</dbReference>
<name>A0A9D5Q8Q6_9BACT</name>
<organism evidence="3 4">
    <name type="scientific">candidate division KSB3 bacterium</name>
    <dbReference type="NCBI Taxonomy" id="2044937"/>
    <lineage>
        <taxon>Bacteria</taxon>
        <taxon>candidate division KSB3</taxon>
    </lineage>
</organism>
<protein>
    <submittedName>
        <fullName evidence="3">SDR family oxidoreductase</fullName>
    </submittedName>
</protein>
<dbReference type="Pfam" id="PF13561">
    <property type="entry name" value="adh_short_C2"/>
    <property type="match status" value="1"/>
</dbReference>
<comment type="caution">
    <text evidence="3">The sequence shown here is derived from an EMBL/GenBank/DDBJ whole genome shotgun (WGS) entry which is preliminary data.</text>
</comment>
<dbReference type="AlphaFoldDB" id="A0A9D5Q8Q6"/>
<dbReference type="EMBL" id="WJJP01000685">
    <property type="protein sequence ID" value="MBD3327091.1"/>
    <property type="molecule type" value="Genomic_DNA"/>
</dbReference>